<dbReference type="PANTHER" id="PTHR12629:SF0">
    <property type="entry name" value="DIPHOSPHOINOSITOL-POLYPHOSPHATE DIPHOSPHATASE"/>
    <property type="match status" value="1"/>
</dbReference>
<dbReference type="CDD" id="cd04666">
    <property type="entry name" value="NUDIX_DIPP2_like_Nudt4"/>
    <property type="match status" value="1"/>
</dbReference>
<dbReference type="FunCoup" id="A0A0L0HF44">
    <property type="interactions" value="223"/>
</dbReference>
<dbReference type="GO" id="GO:0052845">
    <property type="term" value="F:inositol-5-diphosphate-1,2,3,4,6-pentakisphosphate diphosphatase activity"/>
    <property type="evidence" value="ECO:0007669"/>
    <property type="project" value="EnsemblFungi"/>
</dbReference>
<dbReference type="SUPFAM" id="SSF55811">
    <property type="entry name" value="Nudix"/>
    <property type="match status" value="1"/>
</dbReference>
<gene>
    <name evidence="7" type="ORF">SPPG_04404</name>
</gene>
<comment type="cofactor">
    <cofactor evidence="1">
        <name>Mg(2+)</name>
        <dbReference type="ChEBI" id="CHEBI:18420"/>
    </cofactor>
</comment>
<feature type="domain" description="Nudix hydrolase" evidence="6">
    <location>
        <begin position="29"/>
        <end position="159"/>
    </location>
</feature>
<dbReference type="AlphaFoldDB" id="A0A0L0HF44"/>
<dbReference type="OMA" id="ESDESCQ"/>
<dbReference type="InterPro" id="IPR047198">
    <property type="entry name" value="DDP-like_NUDIX"/>
</dbReference>
<dbReference type="STRING" id="645134.A0A0L0HF44"/>
<dbReference type="GO" id="GO:1901907">
    <property type="term" value="P:diadenosine pentaphosphate catabolic process"/>
    <property type="evidence" value="ECO:0007669"/>
    <property type="project" value="EnsemblFungi"/>
</dbReference>
<keyword evidence="3" id="KW-0378">Hydrolase</keyword>
<dbReference type="GO" id="GO:0006798">
    <property type="term" value="P:polyphosphate catabolic process"/>
    <property type="evidence" value="ECO:0007669"/>
    <property type="project" value="EnsemblFungi"/>
</dbReference>
<dbReference type="VEuPathDB" id="FungiDB:SPPG_04404"/>
<evidence type="ECO:0000256" key="2">
    <source>
        <dbReference type="ARBA" id="ARBA00022723"/>
    </source>
</evidence>
<keyword evidence="2" id="KW-0479">Metal-binding</keyword>
<accession>A0A0L0HF44</accession>
<evidence type="ECO:0000313" key="8">
    <source>
        <dbReference type="Proteomes" id="UP000053201"/>
    </source>
</evidence>
<dbReference type="Proteomes" id="UP000053201">
    <property type="component" value="Unassembled WGS sequence"/>
</dbReference>
<reference evidence="7 8" key="1">
    <citation type="submission" date="2009-08" db="EMBL/GenBank/DDBJ databases">
        <title>The Genome Sequence of Spizellomyces punctatus strain DAOM BR117.</title>
        <authorList>
            <consortium name="The Broad Institute Genome Sequencing Platform"/>
            <person name="Russ C."/>
            <person name="Cuomo C."/>
            <person name="Shea T."/>
            <person name="Young S.K."/>
            <person name="Zeng Q."/>
            <person name="Koehrsen M."/>
            <person name="Haas B."/>
            <person name="Borodovsky M."/>
            <person name="Guigo R."/>
            <person name="Alvarado L."/>
            <person name="Berlin A."/>
            <person name="Bochicchio J."/>
            <person name="Borenstein D."/>
            <person name="Chapman S."/>
            <person name="Chen Z."/>
            <person name="Engels R."/>
            <person name="Freedman E."/>
            <person name="Gellesch M."/>
            <person name="Goldberg J."/>
            <person name="Griggs A."/>
            <person name="Gujja S."/>
            <person name="Heiman D."/>
            <person name="Hepburn T."/>
            <person name="Howarth C."/>
            <person name="Jen D."/>
            <person name="Larson L."/>
            <person name="Lewis B."/>
            <person name="Mehta T."/>
            <person name="Park D."/>
            <person name="Pearson M."/>
            <person name="Roberts A."/>
            <person name="Saif S."/>
            <person name="Shenoy N."/>
            <person name="Sisk P."/>
            <person name="Stolte C."/>
            <person name="Sykes S."/>
            <person name="Thomson T."/>
            <person name="Walk T."/>
            <person name="White J."/>
            <person name="Yandava C."/>
            <person name="Burger G."/>
            <person name="Gray M.W."/>
            <person name="Holland P.W.H."/>
            <person name="King N."/>
            <person name="Lang F.B.F."/>
            <person name="Roger A.J."/>
            <person name="Ruiz-Trillo I."/>
            <person name="Lander E."/>
            <person name="Nusbaum C."/>
        </authorList>
    </citation>
    <scope>NUCLEOTIDE SEQUENCE [LARGE SCALE GENOMIC DNA]</scope>
    <source>
        <strain evidence="7 8">DAOM BR117</strain>
    </source>
</reference>
<dbReference type="Gene3D" id="3.90.79.10">
    <property type="entry name" value="Nucleoside Triphosphate Pyrophosphohydrolase"/>
    <property type="match status" value="1"/>
</dbReference>
<dbReference type="GO" id="GO:0000298">
    <property type="term" value="F:endopolyphosphatase activity"/>
    <property type="evidence" value="ECO:0007669"/>
    <property type="project" value="EnsemblFungi"/>
</dbReference>
<dbReference type="Pfam" id="PF00293">
    <property type="entry name" value="NUDIX"/>
    <property type="match status" value="1"/>
</dbReference>
<evidence type="ECO:0000259" key="6">
    <source>
        <dbReference type="PROSITE" id="PS51462"/>
    </source>
</evidence>
<dbReference type="InterPro" id="IPR000086">
    <property type="entry name" value="NUDIX_hydrolase_dom"/>
</dbReference>
<evidence type="ECO:0000256" key="1">
    <source>
        <dbReference type="ARBA" id="ARBA00001946"/>
    </source>
</evidence>
<name>A0A0L0HF44_SPIPD</name>
<dbReference type="RefSeq" id="XP_016608100.1">
    <property type="nucleotide sequence ID" value="XM_016752643.1"/>
</dbReference>
<dbReference type="GO" id="GO:0030643">
    <property type="term" value="P:intracellular phosphate ion homeostasis"/>
    <property type="evidence" value="ECO:0007669"/>
    <property type="project" value="EnsemblFungi"/>
</dbReference>
<dbReference type="EMBL" id="KQ257456">
    <property type="protein sequence ID" value="KND00061.1"/>
    <property type="molecule type" value="Genomic_DNA"/>
</dbReference>
<evidence type="ECO:0000256" key="3">
    <source>
        <dbReference type="ARBA" id="ARBA00022801"/>
    </source>
</evidence>
<evidence type="ECO:0000256" key="5">
    <source>
        <dbReference type="SAM" id="MobiDB-lite"/>
    </source>
</evidence>
<dbReference type="eggNOG" id="KOG2839">
    <property type="taxonomic scope" value="Eukaryota"/>
</dbReference>
<dbReference type="GO" id="GO:0052745">
    <property type="term" value="F:inositol phosphate phosphatase activity"/>
    <property type="evidence" value="ECO:0007669"/>
    <property type="project" value="EnsemblFungi"/>
</dbReference>
<dbReference type="GO" id="GO:0005737">
    <property type="term" value="C:cytoplasm"/>
    <property type="evidence" value="ECO:0007669"/>
    <property type="project" value="TreeGrafter"/>
</dbReference>
<dbReference type="GO" id="GO:1901911">
    <property type="term" value="P:adenosine 5'-(hexahydrogen pentaphosphate) catabolic process"/>
    <property type="evidence" value="ECO:0007669"/>
    <property type="project" value="EnsemblFungi"/>
</dbReference>
<dbReference type="InterPro" id="IPR015797">
    <property type="entry name" value="NUDIX_hydrolase-like_dom_sf"/>
</dbReference>
<organism evidence="7 8">
    <name type="scientific">Spizellomyces punctatus (strain DAOM BR117)</name>
    <dbReference type="NCBI Taxonomy" id="645134"/>
    <lineage>
        <taxon>Eukaryota</taxon>
        <taxon>Fungi</taxon>
        <taxon>Fungi incertae sedis</taxon>
        <taxon>Chytridiomycota</taxon>
        <taxon>Chytridiomycota incertae sedis</taxon>
        <taxon>Chytridiomycetes</taxon>
        <taxon>Spizellomycetales</taxon>
        <taxon>Spizellomycetaceae</taxon>
        <taxon>Spizellomyces</taxon>
    </lineage>
</organism>
<dbReference type="GO" id="GO:0052846">
    <property type="term" value="F:inositol-1,5-bisdiphosphate-2,3,4,6-tetrakisphosphate 1-diphosphatase activity"/>
    <property type="evidence" value="ECO:0007669"/>
    <property type="project" value="EnsemblFungi"/>
</dbReference>
<dbReference type="OrthoDB" id="2011998at2759"/>
<keyword evidence="8" id="KW-1185">Reference proteome</keyword>
<dbReference type="GO" id="GO:0071545">
    <property type="term" value="P:inositol phosphate catabolic process"/>
    <property type="evidence" value="ECO:0007669"/>
    <property type="project" value="EnsemblFungi"/>
</dbReference>
<evidence type="ECO:0000256" key="4">
    <source>
        <dbReference type="ARBA" id="ARBA00022842"/>
    </source>
</evidence>
<dbReference type="GO" id="GO:0008796">
    <property type="term" value="F:bis(5'-nucleosyl)-tetraphosphatase activity"/>
    <property type="evidence" value="ECO:0007669"/>
    <property type="project" value="EnsemblFungi"/>
</dbReference>
<protein>
    <recommendedName>
        <fullName evidence="6">Nudix hydrolase domain-containing protein</fullName>
    </recommendedName>
</protein>
<dbReference type="GO" id="GO:0034432">
    <property type="term" value="F:bis(5'-adenosyl)-pentaphosphatase activity"/>
    <property type="evidence" value="ECO:0007669"/>
    <property type="project" value="EnsemblFungi"/>
</dbReference>
<keyword evidence="4" id="KW-0460">Magnesium</keyword>
<dbReference type="GO" id="GO:0052843">
    <property type="term" value="F:inositol-1-diphosphate-2,3,4,5,6-pentakisphosphate diphosphatase activity"/>
    <property type="evidence" value="ECO:0007669"/>
    <property type="project" value="EnsemblFungi"/>
</dbReference>
<dbReference type="GO" id="GO:0034431">
    <property type="term" value="F:bis(5'-adenosyl)-hexaphosphatase activity"/>
    <property type="evidence" value="ECO:0007669"/>
    <property type="project" value="EnsemblFungi"/>
</dbReference>
<dbReference type="GO" id="GO:1990174">
    <property type="term" value="F:phosphodiesterase decapping endonuclease activity"/>
    <property type="evidence" value="ECO:0007669"/>
    <property type="project" value="EnsemblFungi"/>
</dbReference>
<proteinExistence type="predicted"/>
<dbReference type="PANTHER" id="PTHR12629">
    <property type="entry name" value="DIPHOSPHOINOSITOL POLYPHOSPHATE PHOSPHOHYDROLASE"/>
    <property type="match status" value="1"/>
</dbReference>
<dbReference type="GO" id="GO:0052847">
    <property type="term" value="F:inositol-1,5-bisdiphosphate-2,3,4,6-tetrakisphosphate 5-diphosphatase activity"/>
    <property type="evidence" value="ECO:0007669"/>
    <property type="project" value="EnsemblFungi"/>
</dbReference>
<feature type="region of interest" description="Disordered" evidence="5">
    <location>
        <begin position="1"/>
        <end position="22"/>
    </location>
</feature>
<dbReference type="GO" id="GO:0046872">
    <property type="term" value="F:metal ion binding"/>
    <property type="evidence" value="ECO:0007669"/>
    <property type="project" value="UniProtKB-KW"/>
</dbReference>
<dbReference type="InParanoid" id="A0A0L0HF44"/>
<sequence>MSNSSSNDDMKYPTTSRQGRQQQIYNSDGARLVVGVVPILARTKQVVLVSSRTRTNEWILPKGGWESDETQEESALREAYEESGIKGTLTRNIGTFPHTKYFPDSDIPTCEFTFFEMDVTTFCEDWPEQGERQRRLFNFEEASKLLSHKPFMHQALLKCSLRAQ</sequence>
<evidence type="ECO:0000313" key="7">
    <source>
        <dbReference type="EMBL" id="KND00061.1"/>
    </source>
</evidence>
<dbReference type="GO" id="GO:1901909">
    <property type="term" value="P:diadenosine hexaphosphate catabolic process"/>
    <property type="evidence" value="ECO:0007669"/>
    <property type="project" value="EnsemblFungi"/>
</dbReference>
<dbReference type="GeneID" id="27687855"/>
<dbReference type="GO" id="GO:0005634">
    <property type="term" value="C:nucleus"/>
    <property type="evidence" value="ECO:0007669"/>
    <property type="project" value="TreeGrafter"/>
</dbReference>
<dbReference type="PROSITE" id="PS51462">
    <property type="entry name" value="NUDIX"/>
    <property type="match status" value="1"/>
</dbReference>